<dbReference type="InterPro" id="IPR005170">
    <property type="entry name" value="Transptr-assoc_dom"/>
</dbReference>
<dbReference type="CDD" id="cd04590">
    <property type="entry name" value="CBS_pair_CorC_HlyC_assoc"/>
    <property type="match status" value="1"/>
</dbReference>
<dbReference type="PANTHER" id="PTHR43099">
    <property type="entry name" value="UPF0053 PROTEIN YRKA"/>
    <property type="match status" value="1"/>
</dbReference>
<evidence type="ECO:0000256" key="9">
    <source>
        <dbReference type="PROSITE-ProRule" id="PRU01193"/>
    </source>
</evidence>
<evidence type="ECO:0000256" key="2">
    <source>
        <dbReference type="ARBA" id="ARBA00022475"/>
    </source>
</evidence>
<dbReference type="EMBL" id="BAAFGK010000004">
    <property type="protein sequence ID" value="GAB0057093.1"/>
    <property type="molecule type" value="Genomic_DNA"/>
</dbReference>
<dbReference type="Gene3D" id="3.30.465.10">
    <property type="match status" value="1"/>
</dbReference>
<dbReference type="SUPFAM" id="SSF54631">
    <property type="entry name" value="CBS-domain pair"/>
    <property type="match status" value="1"/>
</dbReference>
<feature type="transmembrane region" description="Helical" evidence="10">
    <location>
        <begin position="67"/>
        <end position="88"/>
    </location>
</feature>
<evidence type="ECO:0000256" key="8">
    <source>
        <dbReference type="PROSITE-ProRule" id="PRU00703"/>
    </source>
</evidence>
<evidence type="ECO:0000313" key="14">
    <source>
        <dbReference type="Proteomes" id="UP001628193"/>
    </source>
</evidence>
<feature type="domain" description="CBS" evidence="11">
    <location>
        <begin position="301"/>
        <end position="358"/>
    </location>
</feature>
<dbReference type="InterPro" id="IPR036318">
    <property type="entry name" value="FAD-bd_PCMH-like_sf"/>
</dbReference>
<evidence type="ECO:0000256" key="4">
    <source>
        <dbReference type="ARBA" id="ARBA00022737"/>
    </source>
</evidence>
<evidence type="ECO:0000256" key="10">
    <source>
        <dbReference type="SAM" id="Phobius"/>
    </source>
</evidence>
<reference evidence="13 14" key="2">
    <citation type="submission" date="2024-09" db="EMBL/GenBank/DDBJ databases">
        <title>Draft genome sequence of Candidatus Magnetaquicoccaceae bacterium FCR-1.</title>
        <authorList>
            <person name="Shimoshige H."/>
            <person name="Shimamura S."/>
            <person name="Taoka A."/>
            <person name="Kobayashi H."/>
            <person name="Maekawa T."/>
        </authorList>
    </citation>
    <scope>NUCLEOTIDE SEQUENCE [LARGE SCALE GENOMIC DNA]</scope>
    <source>
        <strain evidence="13 14">FCR-1</strain>
    </source>
</reference>
<dbReference type="InterPro" id="IPR016169">
    <property type="entry name" value="FAD-bd_PCMH_sub2"/>
</dbReference>
<feature type="transmembrane region" description="Helical" evidence="10">
    <location>
        <begin position="6"/>
        <end position="29"/>
    </location>
</feature>
<keyword evidence="3 9" id="KW-0812">Transmembrane</keyword>
<dbReference type="Proteomes" id="UP001628193">
    <property type="component" value="Unassembled WGS sequence"/>
</dbReference>
<dbReference type="InterPro" id="IPR051676">
    <property type="entry name" value="UPF0053_domain"/>
</dbReference>
<dbReference type="RefSeq" id="WP_420904800.1">
    <property type="nucleotide sequence ID" value="NZ_BAAFGK010000004.1"/>
</dbReference>
<evidence type="ECO:0000259" key="12">
    <source>
        <dbReference type="PROSITE" id="PS51846"/>
    </source>
</evidence>
<dbReference type="Pfam" id="PF00571">
    <property type="entry name" value="CBS"/>
    <property type="match status" value="2"/>
</dbReference>
<dbReference type="InterPro" id="IPR000644">
    <property type="entry name" value="CBS_dom"/>
</dbReference>
<keyword evidence="14" id="KW-1185">Reference proteome</keyword>
<dbReference type="PROSITE" id="PS51371">
    <property type="entry name" value="CBS"/>
    <property type="match status" value="2"/>
</dbReference>
<keyword evidence="5 9" id="KW-1133">Transmembrane helix</keyword>
<keyword evidence="2" id="KW-1003">Cell membrane</keyword>
<dbReference type="InterPro" id="IPR046342">
    <property type="entry name" value="CBS_dom_sf"/>
</dbReference>
<dbReference type="InterPro" id="IPR044751">
    <property type="entry name" value="Ion_transp-like_CBS"/>
</dbReference>
<evidence type="ECO:0000256" key="1">
    <source>
        <dbReference type="ARBA" id="ARBA00004651"/>
    </source>
</evidence>
<comment type="subcellular location">
    <subcellularLocation>
        <location evidence="1">Cell membrane</location>
        <topology evidence="1">Multi-pass membrane protein</topology>
    </subcellularLocation>
</comment>
<sequence>METYLWLKLFLILLLIIGNAYFVGSEVAITGARRSKIRQLAENGNKAAQRVQDLHQEPERFYSVTQIGITIVSLALGAVGMDTLALIMDPWFQGLFGVFGSSAELTKTASFTAYITAFIIISFLHVVGGELAPKILAFHKAEAVAMAVSWSVNFQYTLWTPVIWAMKHASNFLLWTWGQGDLIGSHGEHFTMTQDEIRTIITASEGAGVLKPEDTRMIHGIIDMGERTVRSAMVPRTDILAFSKETTLMDALTRFRDVPHARYLVYESNLDNILGYVAMKELLSVMAESKESQIDRPIAEYLHPCYIVPNSKRLRDLLKEFKANRQQLAVVIDEYGGTEGIITLEDILEEIVGDYEDEFTQGTRRVKKLDSGQFVIDASMRISDLRTVLNYNFPEVDEYRTIGGLIYHELGHVPSAEDAVNLDDAKISVLEMDNHRITKVKFERIVKPVKAEGEEASGAEAASSHAH</sequence>
<keyword evidence="6 8" id="KW-0129">CBS domain</keyword>
<evidence type="ECO:0008006" key="15">
    <source>
        <dbReference type="Google" id="ProtNLM"/>
    </source>
</evidence>
<name>A0ABQ0C878_9PROT</name>
<dbReference type="Pfam" id="PF03471">
    <property type="entry name" value="CorC_HlyC"/>
    <property type="match status" value="1"/>
</dbReference>
<evidence type="ECO:0000256" key="5">
    <source>
        <dbReference type="ARBA" id="ARBA00022989"/>
    </source>
</evidence>
<dbReference type="Gene3D" id="3.10.580.10">
    <property type="entry name" value="CBS-domain"/>
    <property type="match status" value="1"/>
</dbReference>
<comment type="caution">
    <text evidence="13">The sequence shown here is derived from an EMBL/GenBank/DDBJ whole genome shotgun (WGS) entry which is preliminary data.</text>
</comment>
<evidence type="ECO:0000256" key="7">
    <source>
        <dbReference type="ARBA" id="ARBA00023136"/>
    </source>
</evidence>
<feature type="domain" description="CNNM transmembrane" evidence="12">
    <location>
        <begin position="1"/>
        <end position="214"/>
    </location>
</feature>
<feature type="domain" description="CBS" evidence="11">
    <location>
        <begin position="233"/>
        <end position="292"/>
    </location>
</feature>
<dbReference type="PANTHER" id="PTHR43099:SF5">
    <property type="entry name" value="HLYC_CORC FAMILY TRANSPORTER"/>
    <property type="match status" value="1"/>
</dbReference>
<proteinExistence type="predicted"/>
<evidence type="ECO:0000256" key="3">
    <source>
        <dbReference type="ARBA" id="ARBA00022692"/>
    </source>
</evidence>
<evidence type="ECO:0000259" key="11">
    <source>
        <dbReference type="PROSITE" id="PS51371"/>
    </source>
</evidence>
<protein>
    <recommendedName>
        <fullName evidence="15">HlyC/CorC family transporter</fullName>
    </recommendedName>
</protein>
<dbReference type="PROSITE" id="PS51846">
    <property type="entry name" value="CNNM"/>
    <property type="match status" value="1"/>
</dbReference>
<dbReference type="SUPFAM" id="SSF56176">
    <property type="entry name" value="FAD-binding/transporter-associated domain-like"/>
    <property type="match status" value="1"/>
</dbReference>
<evidence type="ECO:0000313" key="13">
    <source>
        <dbReference type="EMBL" id="GAB0057093.1"/>
    </source>
</evidence>
<keyword evidence="4" id="KW-0677">Repeat</keyword>
<reference evidence="13 14" key="1">
    <citation type="submission" date="2024-05" db="EMBL/GenBank/DDBJ databases">
        <authorList>
            <consortium name="Candidatus Magnetaquicoccaceae bacterium FCR-1 genome sequencing consortium"/>
            <person name="Shimoshige H."/>
            <person name="Shimamura S."/>
            <person name="Taoka A."/>
            <person name="Kobayashi H."/>
            <person name="Maekawa T."/>
        </authorList>
    </citation>
    <scope>NUCLEOTIDE SEQUENCE [LARGE SCALE GENOMIC DNA]</scope>
    <source>
        <strain evidence="13 14">FCR-1</strain>
    </source>
</reference>
<accession>A0ABQ0C878</accession>
<gene>
    <name evidence="13" type="ORF">SIID45300_01414</name>
</gene>
<evidence type="ECO:0000256" key="6">
    <source>
        <dbReference type="ARBA" id="ARBA00023122"/>
    </source>
</evidence>
<dbReference type="InterPro" id="IPR002550">
    <property type="entry name" value="CNNM"/>
</dbReference>
<organism evidence="13 14">
    <name type="scientific">Candidatus Magnetaquiglobus chichijimensis</name>
    <dbReference type="NCBI Taxonomy" id="3141448"/>
    <lineage>
        <taxon>Bacteria</taxon>
        <taxon>Pseudomonadati</taxon>
        <taxon>Pseudomonadota</taxon>
        <taxon>Magnetococcia</taxon>
        <taxon>Magnetococcales</taxon>
        <taxon>Candidatus Magnetaquicoccaceae</taxon>
        <taxon>Candidatus Magnetaquiglobus</taxon>
    </lineage>
</organism>
<feature type="transmembrane region" description="Helical" evidence="10">
    <location>
        <begin position="108"/>
        <end position="127"/>
    </location>
</feature>
<keyword evidence="7 9" id="KW-0472">Membrane</keyword>
<dbReference type="SMART" id="SM01091">
    <property type="entry name" value="CorC_HlyC"/>
    <property type="match status" value="1"/>
</dbReference>
<dbReference type="Pfam" id="PF01595">
    <property type="entry name" value="CNNM"/>
    <property type="match status" value="1"/>
</dbReference>